<keyword evidence="2" id="KW-0489">Methyltransferase</keyword>
<reference evidence="2" key="1">
    <citation type="submission" date="2019-03" db="EMBL/GenBank/DDBJ databases">
        <title>Afifella sp. nov., isolated from activated sludge.</title>
        <authorList>
            <person name="Li Q."/>
            <person name="Liu Y."/>
        </authorList>
    </citation>
    <scope>NUCLEOTIDE SEQUENCE</scope>
    <source>
        <strain evidence="2">L72</strain>
    </source>
</reference>
<dbReference type="Pfam" id="PF13649">
    <property type="entry name" value="Methyltransf_25"/>
    <property type="match status" value="1"/>
</dbReference>
<evidence type="ECO:0000313" key="2">
    <source>
        <dbReference type="EMBL" id="MYZ46567.1"/>
    </source>
</evidence>
<dbReference type="CDD" id="cd02440">
    <property type="entry name" value="AdoMet_MTases"/>
    <property type="match status" value="1"/>
</dbReference>
<name>A0A964WS42_9HYPH</name>
<dbReference type="EMBL" id="SPKJ01000004">
    <property type="protein sequence ID" value="MYZ46567.1"/>
    <property type="molecule type" value="Genomic_DNA"/>
</dbReference>
<dbReference type="OrthoDB" id="9765084at2"/>
<dbReference type="InterPro" id="IPR029063">
    <property type="entry name" value="SAM-dependent_MTases_sf"/>
</dbReference>
<dbReference type="Gene3D" id="3.40.50.150">
    <property type="entry name" value="Vaccinia Virus protein VP39"/>
    <property type="match status" value="1"/>
</dbReference>
<dbReference type="GO" id="GO:0008168">
    <property type="term" value="F:methyltransferase activity"/>
    <property type="evidence" value="ECO:0007669"/>
    <property type="project" value="UniProtKB-KW"/>
</dbReference>
<dbReference type="Proteomes" id="UP000773614">
    <property type="component" value="Unassembled WGS sequence"/>
</dbReference>
<evidence type="ECO:0000259" key="1">
    <source>
        <dbReference type="Pfam" id="PF13649"/>
    </source>
</evidence>
<gene>
    <name evidence="2" type="ORF">E4O86_02380</name>
</gene>
<evidence type="ECO:0000313" key="3">
    <source>
        <dbReference type="Proteomes" id="UP000773614"/>
    </source>
</evidence>
<organism evidence="2 3">
    <name type="scientific">Propylenella binzhouense</name>
    <dbReference type="NCBI Taxonomy" id="2555902"/>
    <lineage>
        <taxon>Bacteria</taxon>
        <taxon>Pseudomonadati</taxon>
        <taxon>Pseudomonadota</taxon>
        <taxon>Alphaproteobacteria</taxon>
        <taxon>Hyphomicrobiales</taxon>
        <taxon>Propylenellaceae</taxon>
        <taxon>Propylenella</taxon>
    </lineage>
</organism>
<feature type="domain" description="Methyltransferase" evidence="1">
    <location>
        <begin position="47"/>
        <end position="136"/>
    </location>
</feature>
<dbReference type="InterPro" id="IPR041698">
    <property type="entry name" value="Methyltransf_25"/>
</dbReference>
<sequence length="233" mass="25649">MRIAALAGPTRPTAPRPHEALAALAHRLQAFQFLLDRFWPEPGSRRIVDLGAGHGLFAQIAARRGFSVTAVDARPQWTLADALSIGRKQPSRARPEVAWIEGDVRSFDTAGFDVVLAIGLTYHLPLQAQRDFLRRTAGQATVIDTEIYDPSDPDAAACERLRPVVLDGYDGALCRETGDLWSSIDNEESFWPSHDAMLRMCAGAGRASVIAVGAPYRSRFGWRQWYVLDGPLP</sequence>
<proteinExistence type="predicted"/>
<dbReference type="AlphaFoldDB" id="A0A964WS42"/>
<keyword evidence="2" id="KW-0808">Transferase</keyword>
<dbReference type="SUPFAM" id="SSF53335">
    <property type="entry name" value="S-adenosyl-L-methionine-dependent methyltransferases"/>
    <property type="match status" value="1"/>
</dbReference>
<dbReference type="RefSeq" id="WP_161138916.1">
    <property type="nucleotide sequence ID" value="NZ_SPKJ01000004.1"/>
</dbReference>
<protein>
    <submittedName>
        <fullName evidence="2">Class I SAM-dependent methyltransferase</fullName>
    </submittedName>
</protein>
<keyword evidence="3" id="KW-1185">Reference proteome</keyword>
<accession>A0A964WS42</accession>
<dbReference type="GO" id="GO:0032259">
    <property type="term" value="P:methylation"/>
    <property type="evidence" value="ECO:0007669"/>
    <property type="project" value="UniProtKB-KW"/>
</dbReference>
<comment type="caution">
    <text evidence="2">The sequence shown here is derived from an EMBL/GenBank/DDBJ whole genome shotgun (WGS) entry which is preliminary data.</text>
</comment>